<gene>
    <name evidence="16" type="primary">LOC112288379</name>
    <name evidence="15" type="ORF">PHYPA_014435</name>
</gene>
<dbReference type="FunFam" id="2.60.120.10:FF:000098">
    <property type="entry name" value="Germin-like protein 9-3"/>
    <property type="match status" value="1"/>
</dbReference>
<keyword evidence="5 13" id="KW-0052">Apoplast</keyword>
<dbReference type="InterPro" id="IPR014710">
    <property type="entry name" value="RmlC-like_jellyroll"/>
</dbReference>
<evidence type="ECO:0000256" key="13">
    <source>
        <dbReference type="RuleBase" id="RU366015"/>
    </source>
</evidence>
<feature type="binding site" evidence="12">
    <location>
        <position position="143"/>
    </location>
    <ligand>
        <name>Mn(2+)</name>
        <dbReference type="ChEBI" id="CHEBI:29035"/>
    </ligand>
</feature>
<dbReference type="GO" id="GO:0030145">
    <property type="term" value="F:manganese ion binding"/>
    <property type="evidence" value="ECO:0007669"/>
    <property type="project" value="UniProtKB-UniRule"/>
</dbReference>
<dbReference type="SUPFAM" id="SSF51182">
    <property type="entry name" value="RmlC-like cupins"/>
    <property type="match status" value="1"/>
</dbReference>
<reference evidence="15 17" key="1">
    <citation type="journal article" date="2008" name="Science">
        <title>The Physcomitrella genome reveals evolutionary insights into the conquest of land by plants.</title>
        <authorList>
            <person name="Rensing S."/>
            <person name="Lang D."/>
            <person name="Zimmer A."/>
            <person name="Terry A."/>
            <person name="Salamov A."/>
            <person name="Shapiro H."/>
            <person name="Nishiyama T."/>
            <person name="Perroud P.-F."/>
            <person name="Lindquist E."/>
            <person name="Kamisugi Y."/>
            <person name="Tanahashi T."/>
            <person name="Sakakibara K."/>
            <person name="Fujita T."/>
            <person name="Oishi K."/>
            <person name="Shin-I T."/>
            <person name="Kuroki Y."/>
            <person name="Toyoda A."/>
            <person name="Suzuki Y."/>
            <person name="Hashimoto A."/>
            <person name="Yamaguchi K."/>
            <person name="Sugano A."/>
            <person name="Kohara Y."/>
            <person name="Fujiyama A."/>
            <person name="Anterola A."/>
            <person name="Aoki S."/>
            <person name="Ashton N."/>
            <person name="Barbazuk W.B."/>
            <person name="Barker E."/>
            <person name="Bennetzen J."/>
            <person name="Bezanilla M."/>
            <person name="Blankenship R."/>
            <person name="Cho S.H."/>
            <person name="Dutcher S."/>
            <person name="Estelle M."/>
            <person name="Fawcett J.A."/>
            <person name="Gundlach H."/>
            <person name="Hanada K."/>
            <person name="Heyl A."/>
            <person name="Hicks K.A."/>
            <person name="Hugh J."/>
            <person name="Lohr M."/>
            <person name="Mayer K."/>
            <person name="Melkozernov A."/>
            <person name="Murata T."/>
            <person name="Nelson D."/>
            <person name="Pils B."/>
            <person name="Prigge M."/>
            <person name="Reiss B."/>
            <person name="Renner T."/>
            <person name="Rombauts S."/>
            <person name="Rushton P."/>
            <person name="Sanderfoot A."/>
            <person name="Schween G."/>
            <person name="Shiu S.-H."/>
            <person name="Stueber K."/>
            <person name="Theodoulou F.L."/>
            <person name="Tu H."/>
            <person name="Van de Peer Y."/>
            <person name="Verrier P.J."/>
            <person name="Waters E."/>
            <person name="Wood A."/>
            <person name="Yang L."/>
            <person name="Cove D."/>
            <person name="Cuming A."/>
            <person name="Hasebe M."/>
            <person name="Lucas S."/>
            <person name="Mishler D.B."/>
            <person name="Reski R."/>
            <person name="Grigoriev I."/>
            <person name="Quatrano R.S."/>
            <person name="Boore J.L."/>
        </authorList>
    </citation>
    <scope>NUCLEOTIDE SEQUENCE [LARGE SCALE GENOMIC DNA]</scope>
    <source>
        <strain evidence="16 17">cv. Gransden 2004</strain>
    </source>
</reference>
<comment type="subunit">
    <text evidence="4">Oligomer (believed to be a pentamer but probably hexamer).</text>
</comment>
<feature type="binding site" evidence="12">
    <location>
        <position position="104"/>
    </location>
    <ligand>
        <name>Mn(2+)</name>
        <dbReference type="ChEBI" id="CHEBI:29035"/>
    </ligand>
</feature>
<reference evidence="16" key="3">
    <citation type="submission" date="2020-12" db="UniProtKB">
        <authorList>
            <consortium name="EnsemblPlants"/>
        </authorList>
    </citation>
    <scope>IDENTIFICATION</scope>
</reference>
<dbReference type="InterPro" id="IPR001929">
    <property type="entry name" value="Germin"/>
</dbReference>
<feature type="signal peptide" evidence="13">
    <location>
        <begin position="1"/>
        <end position="21"/>
    </location>
</feature>
<dbReference type="Gramene" id="Pp3c11_1150V3.1">
    <property type="protein sequence ID" value="PAC:32958469.CDS.1"/>
    <property type="gene ID" value="Pp3c11_1150"/>
</dbReference>
<evidence type="ECO:0000256" key="7">
    <source>
        <dbReference type="ARBA" id="ARBA00022723"/>
    </source>
</evidence>
<dbReference type="GO" id="GO:0048046">
    <property type="term" value="C:apoplast"/>
    <property type="evidence" value="ECO:0007669"/>
    <property type="project" value="UniProtKB-SubCell"/>
</dbReference>
<evidence type="ECO:0000256" key="8">
    <source>
        <dbReference type="ARBA" id="ARBA00022729"/>
    </source>
</evidence>
<evidence type="ECO:0000313" key="16">
    <source>
        <dbReference type="EnsemblPlants" id="PAC:32958469.CDS.1"/>
    </source>
</evidence>
<dbReference type="PaxDb" id="3218-PP1S39_136V6.2"/>
<sequence length="203" mass="21802">MAARVAFAVLVVTAIVFAAQACEPETLGDYFIPPGVDRNNIGSDYFTSTLLRGEPVIAAGAKFSAKRLGSNEFPVLTNLAVSSALLKYLPEGINPFHIHPRGTELLIVLKGTLNVGLIDTANKLFTAVLQEGDVFVFPKGLVHYQINLSRLPVIAYAAFSSSNPGTVSLPVTLFGTGIPKVVHETAFKVHKLVIDKLEAPFRN</sequence>
<dbReference type="RefSeq" id="XP_024388265.1">
    <property type="nucleotide sequence ID" value="XM_024532497.2"/>
</dbReference>
<comment type="similarity">
    <text evidence="3 13">Belongs to the germin family.</text>
</comment>
<dbReference type="PROSITE" id="PS51257">
    <property type="entry name" value="PROKAR_LIPOPROTEIN"/>
    <property type="match status" value="1"/>
</dbReference>
<evidence type="ECO:0000256" key="2">
    <source>
        <dbReference type="ARBA" id="ARBA00004271"/>
    </source>
</evidence>
<comment type="subcellular location">
    <subcellularLocation>
        <location evidence="2 13">Secreted</location>
        <location evidence="2 13">Extracellular space</location>
        <location evidence="2 13">Apoplast</location>
    </subcellularLocation>
</comment>
<dbReference type="STRING" id="3218.A9S0B0"/>
<evidence type="ECO:0000259" key="14">
    <source>
        <dbReference type="SMART" id="SM00835"/>
    </source>
</evidence>
<dbReference type="PROSITE" id="PS00725">
    <property type="entry name" value="GERMIN"/>
    <property type="match status" value="1"/>
</dbReference>
<comment type="function">
    <text evidence="1">May play a role in plant defense. Probably has no oxalate oxidase activity even if the active site is conserved.</text>
</comment>
<reference evidence="15 17" key="2">
    <citation type="journal article" date="2018" name="Plant J.">
        <title>The Physcomitrella patens chromosome-scale assembly reveals moss genome structure and evolution.</title>
        <authorList>
            <person name="Lang D."/>
            <person name="Ullrich K.K."/>
            <person name="Murat F."/>
            <person name="Fuchs J."/>
            <person name="Jenkins J."/>
            <person name="Haas F.B."/>
            <person name="Piednoel M."/>
            <person name="Gundlach H."/>
            <person name="Van Bel M."/>
            <person name="Meyberg R."/>
            <person name="Vives C."/>
            <person name="Morata J."/>
            <person name="Symeonidi A."/>
            <person name="Hiss M."/>
            <person name="Muchero W."/>
            <person name="Kamisugi Y."/>
            <person name="Saleh O."/>
            <person name="Blanc G."/>
            <person name="Decker E.L."/>
            <person name="van Gessel N."/>
            <person name="Grimwood J."/>
            <person name="Hayes R.D."/>
            <person name="Graham S.W."/>
            <person name="Gunter L.E."/>
            <person name="McDaniel S.F."/>
            <person name="Hoernstein S.N.W."/>
            <person name="Larsson A."/>
            <person name="Li F.W."/>
            <person name="Perroud P.F."/>
            <person name="Phillips J."/>
            <person name="Ranjan P."/>
            <person name="Rokshar D.S."/>
            <person name="Rothfels C.J."/>
            <person name="Schneider L."/>
            <person name="Shu S."/>
            <person name="Stevenson D.W."/>
            <person name="Thummler F."/>
            <person name="Tillich M."/>
            <person name="Villarreal Aguilar J.C."/>
            <person name="Widiez T."/>
            <person name="Wong G.K."/>
            <person name="Wymore A."/>
            <person name="Zhang Y."/>
            <person name="Zimmer A.D."/>
            <person name="Quatrano R.S."/>
            <person name="Mayer K.F.X."/>
            <person name="Goodstein D."/>
            <person name="Casacuberta J.M."/>
            <person name="Vandepoele K."/>
            <person name="Reski R."/>
            <person name="Cuming A.C."/>
            <person name="Tuskan G.A."/>
            <person name="Maumus F."/>
            <person name="Salse J."/>
            <person name="Schmutz J."/>
            <person name="Rensing S.A."/>
        </authorList>
    </citation>
    <scope>NUCLEOTIDE SEQUENCE [LARGE SCALE GENOMIC DNA]</scope>
    <source>
        <strain evidence="16 17">cv. Gransden 2004</strain>
    </source>
</reference>
<evidence type="ECO:0000313" key="17">
    <source>
        <dbReference type="Proteomes" id="UP000006727"/>
    </source>
</evidence>
<dbReference type="Gene3D" id="2.60.120.10">
    <property type="entry name" value="Jelly Rolls"/>
    <property type="match status" value="1"/>
</dbReference>
<dbReference type="Pfam" id="PF00190">
    <property type="entry name" value="Cupin_1"/>
    <property type="match status" value="1"/>
</dbReference>
<keyword evidence="8 13" id="KW-0732">Signal</keyword>
<dbReference type="OrthoDB" id="1546383at2759"/>
<dbReference type="KEGG" id="ppp:112288379"/>
<dbReference type="InterPro" id="IPR011051">
    <property type="entry name" value="RmlC_Cupin_sf"/>
</dbReference>
<dbReference type="OMA" id="TINPPHI"/>
<feature type="binding site" evidence="11">
    <location>
        <position position="104"/>
    </location>
    <ligand>
        <name>oxalate</name>
        <dbReference type="ChEBI" id="CHEBI:30623"/>
    </ligand>
</feature>
<feature type="chain" id="PRO_5014297898" description="Germin-like protein" evidence="13">
    <location>
        <begin position="22"/>
        <end position="203"/>
    </location>
</feature>
<dbReference type="HOGENOM" id="CLU_015790_0_3_1"/>
<keyword evidence="6 13" id="KW-0964">Secreted</keyword>
<dbReference type="InterPro" id="IPR019780">
    <property type="entry name" value="Germin_Mn-BS"/>
</dbReference>
<dbReference type="Gramene" id="Pp3c11_1150V3.2">
    <property type="protein sequence ID" value="PAC:32958470.CDS.1"/>
    <property type="gene ID" value="Pp3c11_1150"/>
</dbReference>
<keyword evidence="7 11" id="KW-0479">Metal-binding</keyword>
<dbReference type="Proteomes" id="UP000006727">
    <property type="component" value="Chromosome 11"/>
</dbReference>
<evidence type="ECO:0000256" key="11">
    <source>
        <dbReference type="PIRSR" id="PIRSR601929-1"/>
    </source>
</evidence>
<evidence type="ECO:0000256" key="3">
    <source>
        <dbReference type="ARBA" id="ARBA00007456"/>
    </source>
</evidence>
<feature type="domain" description="Cupin type-1" evidence="14">
    <location>
        <begin position="48"/>
        <end position="195"/>
    </location>
</feature>
<dbReference type="EnsemblPlants" id="Pp3c11_1150V3.1">
    <property type="protein sequence ID" value="PAC:32958469.CDS.1"/>
    <property type="gene ID" value="Pp3c11_1150"/>
</dbReference>
<evidence type="ECO:0000256" key="10">
    <source>
        <dbReference type="ARBA" id="ARBA00023211"/>
    </source>
</evidence>
<keyword evidence="10 11" id="KW-0464">Manganese</keyword>
<feature type="binding site" evidence="11">
    <location>
        <position position="94"/>
    </location>
    <ligand>
        <name>oxalate</name>
        <dbReference type="ChEBI" id="CHEBI:30623"/>
    </ligand>
</feature>
<evidence type="ECO:0000256" key="9">
    <source>
        <dbReference type="ARBA" id="ARBA00023180"/>
    </source>
</evidence>
<name>A9S0B0_PHYPA</name>
<evidence type="ECO:0000256" key="12">
    <source>
        <dbReference type="PIRSR" id="PIRSR601929-2"/>
    </source>
</evidence>
<feature type="binding site" evidence="12">
    <location>
        <position position="99"/>
    </location>
    <ligand>
        <name>Mn(2+)</name>
        <dbReference type="ChEBI" id="CHEBI:29035"/>
    </ligand>
</feature>
<dbReference type="PRINTS" id="PR00325">
    <property type="entry name" value="GERMIN"/>
</dbReference>
<evidence type="ECO:0000256" key="1">
    <source>
        <dbReference type="ARBA" id="ARBA00003629"/>
    </source>
</evidence>
<protein>
    <recommendedName>
        <fullName evidence="13">Germin-like protein</fullName>
    </recommendedName>
</protein>
<accession>A9S0B0</accession>
<dbReference type="eggNOG" id="ENOG502QYH0">
    <property type="taxonomic scope" value="Eukaryota"/>
</dbReference>
<evidence type="ECO:0000313" key="15">
    <source>
        <dbReference type="EMBL" id="PNR44666.1"/>
    </source>
</evidence>
<dbReference type="GeneID" id="112288379"/>
<evidence type="ECO:0000256" key="6">
    <source>
        <dbReference type="ARBA" id="ARBA00022525"/>
    </source>
</evidence>
<dbReference type="AlphaFoldDB" id="A9S0B0"/>
<dbReference type="EMBL" id="ABEU02000011">
    <property type="protein sequence ID" value="PNR44666.1"/>
    <property type="molecule type" value="Genomic_DNA"/>
</dbReference>
<dbReference type="InterPro" id="IPR006045">
    <property type="entry name" value="Cupin_1"/>
</dbReference>
<dbReference type="SMART" id="SM00835">
    <property type="entry name" value="Cupin_1"/>
    <property type="match status" value="1"/>
</dbReference>
<feature type="binding site" evidence="12">
    <location>
        <position position="97"/>
    </location>
    <ligand>
        <name>Mn(2+)</name>
        <dbReference type="ChEBI" id="CHEBI:29035"/>
    </ligand>
</feature>
<proteinExistence type="inferred from homology"/>
<dbReference type="RefSeq" id="XP_024388264.1">
    <property type="nucleotide sequence ID" value="XM_024532496.2"/>
</dbReference>
<dbReference type="EnsemblPlants" id="Pp3c11_1150V3.2">
    <property type="protein sequence ID" value="PAC:32958470.CDS.1"/>
    <property type="gene ID" value="Pp3c11_1150"/>
</dbReference>
<keyword evidence="9" id="KW-0325">Glycoprotein</keyword>
<feature type="binding site" evidence="11">
    <location>
        <position position="99"/>
    </location>
    <ligand>
        <name>oxalate</name>
        <dbReference type="ChEBI" id="CHEBI:30623"/>
    </ligand>
</feature>
<evidence type="ECO:0000256" key="5">
    <source>
        <dbReference type="ARBA" id="ARBA00022523"/>
    </source>
</evidence>
<dbReference type="PANTHER" id="PTHR31238">
    <property type="entry name" value="GERMIN-LIKE PROTEIN SUBFAMILY 3 MEMBER 3"/>
    <property type="match status" value="1"/>
</dbReference>
<dbReference type="CDD" id="cd02241">
    <property type="entry name" value="cupin_OxOx"/>
    <property type="match status" value="1"/>
</dbReference>
<evidence type="ECO:0000256" key="4">
    <source>
        <dbReference type="ARBA" id="ARBA00011268"/>
    </source>
</evidence>
<organism evidence="15">
    <name type="scientific">Physcomitrium patens</name>
    <name type="common">Spreading-leaved earth moss</name>
    <name type="synonym">Physcomitrella patens</name>
    <dbReference type="NCBI Taxonomy" id="3218"/>
    <lineage>
        <taxon>Eukaryota</taxon>
        <taxon>Viridiplantae</taxon>
        <taxon>Streptophyta</taxon>
        <taxon>Embryophyta</taxon>
        <taxon>Bryophyta</taxon>
        <taxon>Bryophytina</taxon>
        <taxon>Bryopsida</taxon>
        <taxon>Funariidae</taxon>
        <taxon>Funariales</taxon>
        <taxon>Funariaceae</taxon>
        <taxon>Physcomitrium</taxon>
    </lineage>
</organism>
<keyword evidence="17" id="KW-1185">Reference proteome</keyword>